<dbReference type="EMBL" id="JANCPR020000014">
    <property type="protein sequence ID" value="MDJ1133435.1"/>
    <property type="molecule type" value="Genomic_DNA"/>
</dbReference>
<dbReference type="GO" id="GO:0016853">
    <property type="term" value="F:isomerase activity"/>
    <property type="evidence" value="ECO:0007669"/>
    <property type="project" value="UniProtKB-KW"/>
</dbReference>
<evidence type="ECO:0000259" key="1">
    <source>
        <dbReference type="Pfam" id="PF11716"/>
    </source>
</evidence>
<evidence type="ECO:0000313" key="3">
    <source>
        <dbReference type="Proteomes" id="UP001214441"/>
    </source>
</evidence>
<keyword evidence="2" id="KW-0413">Isomerase</keyword>
<feature type="domain" description="Mycothiol-dependent maleylpyruvate isomerase metal-binding" evidence="1">
    <location>
        <begin position="18"/>
        <end position="158"/>
    </location>
</feature>
<dbReference type="NCBIfam" id="TIGR03083">
    <property type="entry name" value="maleylpyruvate isomerase family mycothiol-dependent enzyme"/>
    <property type="match status" value="1"/>
</dbReference>
<reference evidence="2 3" key="1">
    <citation type="submission" date="2023-05" db="EMBL/GenBank/DDBJ databases">
        <title>Streptantibioticus silvisoli sp. nov., acidotolerant actinomycetes 1 from pine litter.</title>
        <authorList>
            <person name="Swiecimska M."/>
            <person name="Golinska P."/>
            <person name="Sangal V."/>
            <person name="Wachnowicz B."/>
            <person name="Goodfellow M."/>
        </authorList>
    </citation>
    <scope>NUCLEOTIDE SEQUENCE [LARGE SCALE GENOMIC DNA]</scope>
    <source>
        <strain evidence="2 3">DSM 42109</strain>
    </source>
</reference>
<proteinExistence type="predicted"/>
<accession>A0ABT6ZWJ0</accession>
<sequence>MTDFTWLSAPVDARALFAPERAALLDVLRALGPGDWEREAVPGWSVRDVAAHVLGDDYGRLARDRDGDSAGPAPRPGESLEAFIHRANQEWVDAARRISPSALVETLEVTGRGVAELWQSGTPDEPGLGVSWAGADPAPRWLDCARDLSEYWTHRQQIRHATGQPTDADPRLLGPVLDTFLRALPFTLRTVSAEPGTRARVVVRGAAGGAWTATAMERGWVLTTADQEAPGGPDPAAVVRLDPETAWLLCTRGITPEEALGRPETKAEGDERLVAAMSRILSIIR</sequence>
<dbReference type="Gene3D" id="1.20.120.450">
    <property type="entry name" value="dinb family like domain"/>
    <property type="match status" value="1"/>
</dbReference>
<dbReference type="InterPro" id="IPR024344">
    <property type="entry name" value="MDMPI_metal-binding"/>
</dbReference>
<dbReference type="Pfam" id="PF11716">
    <property type="entry name" value="MDMPI_N"/>
    <property type="match status" value="1"/>
</dbReference>
<protein>
    <submittedName>
        <fullName evidence="2">Maleylpyruvate isomerase family mycothiol-dependent enzyme</fullName>
    </submittedName>
</protein>
<dbReference type="RefSeq" id="WP_274039609.1">
    <property type="nucleotide sequence ID" value="NZ_JANCPR020000014.1"/>
</dbReference>
<keyword evidence="3" id="KW-1185">Reference proteome</keyword>
<evidence type="ECO:0000313" key="2">
    <source>
        <dbReference type="EMBL" id="MDJ1133435.1"/>
    </source>
</evidence>
<comment type="caution">
    <text evidence="2">The sequence shown here is derived from an EMBL/GenBank/DDBJ whole genome shotgun (WGS) entry which is preliminary data.</text>
</comment>
<name>A0ABT6ZWJ0_9ACTN</name>
<organism evidence="2 3">
    <name type="scientific">Streptomyces iconiensis</name>
    <dbReference type="NCBI Taxonomy" id="1384038"/>
    <lineage>
        <taxon>Bacteria</taxon>
        <taxon>Bacillati</taxon>
        <taxon>Actinomycetota</taxon>
        <taxon>Actinomycetes</taxon>
        <taxon>Kitasatosporales</taxon>
        <taxon>Streptomycetaceae</taxon>
        <taxon>Streptomyces</taxon>
    </lineage>
</organism>
<gene>
    <name evidence="2" type="ORF">NMN56_015980</name>
</gene>
<dbReference type="SUPFAM" id="SSF109854">
    <property type="entry name" value="DinB/YfiT-like putative metalloenzymes"/>
    <property type="match status" value="1"/>
</dbReference>
<dbReference type="Proteomes" id="UP001214441">
    <property type="component" value="Unassembled WGS sequence"/>
</dbReference>
<dbReference type="InterPro" id="IPR017517">
    <property type="entry name" value="Maleyloyr_isom"/>
</dbReference>
<dbReference type="InterPro" id="IPR034660">
    <property type="entry name" value="DinB/YfiT-like"/>
</dbReference>